<dbReference type="PROSITE" id="PS00211">
    <property type="entry name" value="ABC_TRANSPORTER_1"/>
    <property type="match status" value="1"/>
</dbReference>
<feature type="transmembrane region" description="Helical" evidence="13">
    <location>
        <begin position="667"/>
        <end position="694"/>
    </location>
</feature>
<dbReference type="InterPro" id="IPR036640">
    <property type="entry name" value="ABC1_TM_sf"/>
</dbReference>
<feature type="transmembrane region" description="Helical" evidence="13">
    <location>
        <begin position="1275"/>
        <end position="1297"/>
    </location>
</feature>
<evidence type="ECO:0000256" key="7">
    <source>
        <dbReference type="ARBA" id="ARBA00022741"/>
    </source>
</evidence>
<keyword evidence="11 13" id="KW-0472">Membrane</keyword>
<feature type="transmembrane region" description="Helical" evidence="13">
    <location>
        <begin position="767"/>
        <end position="787"/>
    </location>
</feature>
<dbReference type="Proteomes" id="UP000596660">
    <property type="component" value="Unplaced"/>
</dbReference>
<evidence type="ECO:0000256" key="4">
    <source>
        <dbReference type="ARBA" id="ARBA00022448"/>
    </source>
</evidence>
<dbReference type="PROSITE" id="PS50893">
    <property type="entry name" value="ABC_TRANSPORTER_2"/>
    <property type="match status" value="3"/>
</dbReference>
<dbReference type="InterPro" id="IPR050173">
    <property type="entry name" value="ABC_transporter_C-like"/>
</dbReference>
<evidence type="ECO:0000259" key="15">
    <source>
        <dbReference type="PROSITE" id="PS50929"/>
    </source>
</evidence>
<comment type="similarity">
    <text evidence="2">Belongs to the ABC transporter superfamily. ABCC family. Conjugate transporter (TC 3.A.1.208) subfamily.</text>
</comment>
<keyword evidence="4" id="KW-0813">Transport</keyword>
<feature type="transmembrane region" description="Helical" evidence="13">
    <location>
        <begin position="1147"/>
        <end position="1166"/>
    </location>
</feature>
<dbReference type="GO" id="GO:0016887">
    <property type="term" value="F:ATP hydrolysis activity"/>
    <property type="evidence" value="ECO:0007669"/>
    <property type="project" value="InterPro"/>
</dbReference>
<dbReference type="Gene3D" id="1.20.1560.10">
    <property type="entry name" value="ABC transporter type 1, transmembrane domain"/>
    <property type="match status" value="2"/>
</dbReference>
<keyword evidence="10 13" id="KW-1133">Transmembrane helix</keyword>
<dbReference type="SUPFAM" id="SSF90123">
    <property type="entry name" value="ABC transporter transmembrane region"/>
    <property type="match status" value="2"/>
</dbReference>
<evidence type="ECO:0000256" key="2">
    <source>
        <dbReference type="ARBA" id="ARBA00009726"/>
    </source>
</evidence>
<reference evidence="16" key="1">
    <citation type="journal article" date="2017" name="Nature">
        <title>The genome of Chenopodium quinoa.</title>
        <authorList>
            <person name="Jarvis D.E."/>
            <person name="Ho Y.S."/>
            <person name="Lightfoot D.J."/>
            <person name="Schmoeckel S.M."/>
            <person name="Li B."/>
            <person name="Borm T.J.A."/>
            <person name="Ohyanagi H."/>
            <person name="Mineta K."/>
            <person name="Michell C.T."/>
            <person name="Saber N."/>
            <person name="Kharbatia N.M."/>
            <person name="Rupper R.R."/>
            <person name="Sharp A.R."/>
            <person name="Dally N."/>
            <person name="Boughton B.A."/>
            <person name="Woo Y.H."/>
            <person name="Gao G."/>
            <person name="Schijlen E.G.W.M."/>
            <person name="Guo X."/>
            <person name="Momin A.A."/>
            <person name="Negrao S."/>
            <person name="Al-Babili S."/>
            <person name="Gehring C."/>
            <person name="Roessner U."/>
            <person name="Jung C."/>
            <person name="Murphy K."/>
            <person name="Arold S.T."/>
            <person name="Gojobori T."/>
            <person name="van der Linden C.G."/>
            <person name="van Loo E.N."/>
            <person name="Jellen E.N."/>
            <person name="Maughan P.J."/>
            <person name="Tester M."/>
        </authorList>
    </citation>
    <scope>NUCLEOTIDE SEQUENCE [LARGE SCALE GENOMIC DNA]</scope>
    <source>
        <strain evidence="16">cv. PI 614886</strain>
    </source>
</reference>
<feature type="transmembrane region" description="Helical" evidence="13">
    <location>
        <begin position="12"/>
        <end position="32"/>
    </location>
</feature>
<dbReference type="FunFam" id="1.20.1560.10:FF:000002">
    <property type="entry name" value="ABC transporter C family member 5"/>
    <property type="match status" value="1"/>
</dbReference>
<evidence type="ECO:0000256" key="3">
    <source>
        <dbReference type="ARBA" id="ARBA00012191"/>
    </source>
</evidence>
<dbReference type="PROSITE" id="PS50929">
    <property type="entry name" value="ABC_TM1F"/>
    <property type="match status" value="2"/>
</dbReference>
<keyword evidence="17" id="KW-1185">Reference proteome</keyword>
<dbReference type="InterPro" id="IPR044746">
    <property type="entry name" value="ABCC_6TM_D1"/>
</dbReference>
<keyword evidence="5 13" id="KW-0812">Transmembrane</keyword>
<dbReference type="SUPFAM" id="SSF52540">
    <property type="entry name" value="P-loop containing nucleoside triphosphate hydrolases"/>
    <property type="match status" value="3"/>
</dbReference>
<accession>A0A803MKY0</accession>
<dbReference type="GO" id="GO:0005524">
    <property type="term" value="F:ATP binding"/>
    <property type="evidence" value="ECO:0007669"/>
    <property type="project" value="UniProtKB-KW"/>
</dbReference>
<comment type="subcellular location">
    <subcellularLocation>
        <location evidence="1">Membrane</location>
        <topology evidence="1">Multi-pass membrane protein</topology>
    </subcellularLocation>
</comment>
<comment type="catalytic activity">
    <reaction evidence="12">
        <text>ATP + H2O + xenobioticSide 1 = ADP + phosphate + xenobioticSide 2.</text>
        <dbReference type="EC" id="7.6.2.2"/>
    </reaction>
</comment>
<evidence type="ECO:0000259" key="14">
    <source>
        <dbReference type="PROSITE" id="PS50893"/>
    </source>
</evidence>
<dbReference type="Gene3D" id="3.40.50.300">
    <property type="entry name" value="P-loop containing nucleotide triphosphate hydrolases"/>
    <property type="match status" value="3"/>
</dbReference>
<dbReference type="FunFam" id="3.40.50.300:FF:000169">
    <property type="entry name" value="ABC transporter C family member 3"/>
    <property type="match status" value="2"/>
</dbReference>
<keyword evidence="7" id="KW-0547">Nucleotide-binding</keyword>
<dbReference type="FunFam" id="3.40.50.300:FF:000923">
    <property type="entry name" value="ABC transporter C family member 10"/>
    <property type="match status" value="1"/>
</dbReference>
<dbReference type="EnsemblPlants" id="AUR62031471-RA">
    <property type="protein sequence ID" value="AUR62031471-RA:cds"/>
    <property type="gene ID" value="AUR62031471"/>
</dbReference>
<keyword evidence="9" id="KW-1278">Translocase</keyword>
<evidence type="ECO:0000256" key="11">
    <source>
        <dbReference type="ARBA" id="ARBA00023136"/>
    </source>
</evidence>
<protein>
    <recommendedName>
        <fullName evidence="3">ABC-type xenobiotic transporter</fullName>
        <ecNumber evidence="3">7.6.2.2</ecNumber>
    </recommendedName>
</protein>
<dbReference type="FunFam" id="1.20.1560.10:FF:000003">
    <property type="entry name" value="ABC transporter C family member 10"/>
    <property type="match status" value="1"/>
</dbReference>
<dbReference type="InterPro" id="IPR017871">
    <property type="entry name" value="ABC_transporter-like_CS"/>
</dbReference>
<evidence type="ECO:0000256" key="9">
    <source>
        <dbReference type="ARBA" id="ARBA00022967"/>
    </source>
</evidence>
<dbReference type="Pfam" id="PF00005">
    <property type="entry name" value="ABC_tran"/>
    <property type="match status" value="3"/>
</dbReference>
<reference evidence="16" key="2">
    <citation type="submission" date="2021-03" db="UniProtKB">
        <authorList>
            <consortium name="EnsemblPlants"/>
        </authorList>
    </citation>
    <scope>IDENTIFICATION</scope>
</reference>
<organism evidence="16 17">
    <name type="scientific">Chenopodium quinoa</name>
    <name type="common">Quinoa</name>
    <dbReference type="NCBI Taxonomy" id="63459"/>
    <lineage>
        <taxon>Eukaryota</taxon>
        <taxon>Viridiplantae</taxon>
        <taxon>Streptophyta</taxon>
        <taxon>Embryophyta</taxon>
        <taxon>Tracheophyta</taxon>
        <taxon>Spermatophyta</taxon>
        <taxon>Magnoliopsida</taxon>
        <taxon>eudicotyledons</taxon>
        <taxon>Gunneridae</taxon>
        <taxon>Pentapetalae</taxon>
        <taxon>Caryophyllales</taxon>
        <taxon>Chenopodiaceae</taxon>
        <taxon>Chenopodioideae</taxon>
        <taxon>Atripliceae</taxon>
        <taxon>Chenopodium</taxon>
    </lineage>
</organism>
<dbReference type="Pfam" id="PF24358">
    <property type="entry name" value="ABCC10_N"/>
    <property type="match status" value="1"/>
</dbReference>
<evidence type="ECO:0000256" key="10">
    <source>
        <dbReference type="ARBA" id="ARBA00022989"/>
    </source>
</evidence>
<feature type="transmembrane region" description="Helical" evidence="13">
    <location>
        <begin position="541"/>
        <end position="562"/>
    </location>
</feature>
<feature type="domain" description="ABC transmembrane type-1" evidence="15">
    <location>
        <begin position="542"/>
        <end position="822"/>
    </location>
</feature>
<dbReference type="CDD" id="cd03250">
    <property type="entry name" value="ABCC_MRP_domain1"/>
    <property type="match status" value="1"/>
</dbReference>
<dbReference type="CDD" id="cd18580">
    <property type="entry name" value="ABC_6TM_ABCC_D2"/>
    <property type="match status" value="1"/>
</dbReference>
<evidence type="ECO:0000256" key="12">
    <source>
        <dbReference type="ARBA" id="ARBA00034018"/>
    </source>
</evidence>
<feature type="domain" description="ABC transmembrane type-1" evidence="15">
    <location>
        <begin position="1152"/>
        <end position="1427"/>
    </location>
</feature>
<dbReference type="GO" id="GO:0016020">
    <property type="term" value="C:membrane"/>
    <property type="evidence" value="ECO:0007669"/>
    <property type="project" value="UniProtKB-SubCell"/>
</dbReference>
<feature type="transmembrane region" description="Helical" evidence="13">
    <location>
        <begin position="371"/>
        <end position="396"/>
    </location>
</feature>
<dbReference type="SMART" id="SM00382">
    <property type="entry name" value="AAA"/>
    <property type="match status" value="3"/>
</dbReference>
<dbReference type="InterPro" id="IPR003439">
    <property type="entry name" value="ABC_transporter-like_ATP-bd"/>
</dbReference>
<dbReference type="InterPro" id="IPR011527">
    <property type="entry name" value="ABC1_TM_dom"/>
</dbReference>
<dbReference type="OMA" id="FAIMNHE"/>
<evidence type="ECO:0000256" key="1">
    <source>
        <dbReference type="ARBA" id="ARBA00004141"/>
    </source>
</evidence>
<feature type="domain" description="ABC transporter" evidence="14">
    <location>
        <begin position="77"/>
        <end position="311"/>
    </location>
</feature>
<feature type="transmembrane region" description="Helical" evidence="13">
    <location>
        <begin position="1186"/>
        <end position="1210"/>
    </location>
</feature>
<sequence length="1713" mass="191599">MVLLPPGTLSSGFIGMALSYGLTLNMGMVFSIQNQCILANNIISVERLNQYTDIPSEAPEVIKDNRPPQNWPLIGKVEIFNLQIRYRPNTPLVLRGISCTFEGGDKIGIVGRTGSGKTTLIGALFRLVEPVGGKIVVDGIDICSIGLHDLRSRFGIIPQDPTLFNGSVRFNLDPLCQHNDEEIWEVLIKCQLKEAVEEKNQGLDSLVLEDGSNWSMGQRQLFCLGRALLRRSRVLVLDEATASIDNATDTILQKTIRTEFAGSTVITVAHRIPTVMDCTKVLAISDGKLVEYDEPMKLMKQEGSLFGQLVKEYWSHIHSAGLGIWILKEKLRNDHSISPIHWWVIYFFHGVTWLFMGLTTKHIGGGSSPKAPLQILSILVFLYAGIYCCLVLYFAIMNHERITVKAGLDILSFLGAGLLLLCTYKGYKNEGMASDGNNTLYIPLNVEDKGLRETDLASQITPFSTAGLLSEMSFCWLKPLLKLGKEKTLQEDDVPKLRDIDRAGSCYLQFLDRVSKRKQDNELPSESTILWSIVACHWREILMSGFFAFFKIVALSAGPLLLNSFIKVAEGKEAFKYEGYLLAILLFLSKILESLSQRQWYFRSKLIGLKVRSMLTAAIYRKQLRLSNVARGMHSGGEIMNYVFVDAYRIGEFPYWFHRTWTTSLQLCCALLIMIHSIGLATVGSLIVILLTVLCNTPIGKLQHKFQSKLMVSKDERLKACSEAFVNMKVLKLYAWETHFKNVVEALRKVECKRLSAVQLQKGYSLFFYWSSPVLISAATFGACYFLKVPLHASNVFTFLATLRLGQEPIKIIPDVIGVVIQARVAFARVVKFLAAPELQIENIRKERKTNSTNHVIQMKSANLSWEISSSKPTIRNINLDVHPGEKVAICGEVGSGKSTLLAAILGEVPHADGIVVVCGKIAYVSQTAWIQTGTIRENILFGSAMDDSRYQETLQRCSLVKDLELLPYADNTEIGERGVNLSGGQKQRIQLARALYQDADIYLLDDPFSAVDAHTAASLFNDYVMEALSEKTVLLVTHQVDFLPAFHCCLLMSDGEVLQAGTYNELLASSQEFLDLVTAHKETAGTKTLAGDGRHNYPAKEVKTSMDIEKQYQPLKRNQLIKQEERDVGDTGSKPYLIYLNQNKGYLYFSILALANLAFLISQILQNTWMAYGIDNPHVRKSTLIVVYLIIGLCSTFCILFRSLAAVTLGMETSKSLFSQFLNSLFRAPMSFYDSTPLGRILSRISSDLSIIDLDIPFIFMTTFGATAVAYTNLVVLTIVTWQVFLISIPVIYMAIRLQRYYYATAKELMRLNGTTKSMVANHLAESVAGGMTIRAFQEEDRFFAKILDLIDTNASPLFHNFAANEWLIQRIEILSAIVLAAAALCMVLLPPGTFSSGFIGMALTYGLALNISMVNSIQFQCTLANYIISVERINQYMDIPSEPPEIIKDNRPPQNWPSVGKVEIYNLQIRYRPDTPLVLKGISCTFEGGDKIGIVGRTGSGKTTLIGALFRLMEPIEGKIIVDGIDIGSIGLHDLRSRFGIIPQEPTLFNGTVRFNIDPLCQSNDEEIWQVLEKCQLKEDVLDKEHGLDSSVLEDGSNWSMGQRQLFCLGRALLRRSKVLVFDEATASIDNATDMIMQKTIRRELTDCTMITVAHRIPTVMDCTKVLAIRDGNLVEYDEPVNLMNKEGSLFRQLVKEYWSHSNCTRQSPRN</sequence>
<evidence type="ECO:0000313" key="16">
    <source>
        <dbReference type="EnsemblPlants" id="AUR62031471-RA:cds"/>
    </source>
</evidence>
<dbReference type="InterPro" id="IPR056228">
    <property type="entry name" value="ABCC10-like_N"/>
</dbReference>
<dbReference type="PANTHER" id="PTHR24223:SF369">
    <property type="entry name" value="ABC TRANSPORTER C FAMILY MEMBER 10"/>
    <property type="match status" value="1"/>
</dbReference>
<dbReference type="EC" id="7.6.2.2" evidence="3"/>
<dbReference type="Gramene" id="AUR62031471-RA">
    <property type="protein sequence ID" value="AUR62031471-RA:cds"/>
    <property type="gene ID" value="AUR62031471"/>
</dbReference>
<feature type="domain" description="ABC transporter" evidence="14">
    <location>
        <begin position="859"/>
        <end position="1080"/>
    </location>
</feature>
<keyword evidence="8" id="KW-0067">ATP-binding</keyword>
<feature type="transmembrane region" description="Helical" evidence="13">
    <location>
        <begin position="1373"/>
        <end position="1391"/>
    </location>
</feature>
<keyword evidence="6" id="KW-0677">Repeat</keyword>
<evidence type="ECO:0000256" key="6">
    <source>
        <dbReference type="ARBA" id="ARBA00022737"/>
    </source>
</evidence>
<dbReference type="InterPro" id="IPR003593">
    <property type="entry name" value="AAA+_ATPase"/>
</dbReference>
<dbReference type="Pfam" id="PF00664">
    <property type="entry name" value="ABC_membrane"/>
    <property type="match status" value="2"/>
</dbReference>
<dbReference type="GO" id="GO:0008559">
    <property type="term" value="F:ABC-type xenobiotic transporter activity"/>
    <property type="evidence" value="ECO:0007669"/>
    <property type="project" value="UniProtKB-EC"/>
</dbReference>
<dbReference type="InterPro" id="IPR027417">
    <property type="entry name" value="P-loop_NTPase"/>
</dbReference>
<dbReference type="PANTHER" id="PTHR24223">
    <property type="entry name" value="ATP-BINDING CASSETTE SUB-FAMILY C"/>
    <property type="match status" value="1"/>
</dbReference>
<evidence type="ECO:0000256" key="8">
    <source>
        <dbReference type="ARBA" id="ARBA00022840"/>
    </source>
</evidence>
<dbReference type="CDD" id="cd18579">
    <property type="entry name" value="ABC_6TM_ABCC_D1"/>
    <property type="match status" value="1"/>
</dbReference>
<feature type="transmembrane region" description="Helical" evidence="13">
    <location>
        <begin position="340"/>
        <end position="359"/>
    </location>
</feature>
<proteinExistence type="inferred from homology"/>
<name>A0A803MKY0_CHEQI</name>
<evidence type="ECO:0000313" key="17">
    <source>
        <dbReference type="Proteomes" id="UP000596660"/>
    </source>
</evidence>
<dbReference type="InterPro" id="IPR044726">
    <property type="entry name" value="ABCC_6TM_D2"/>
</dbReference>
<evidence type="ECO:0000256" key="13">
    <source>
        <dbReference type="SAM" id="Phobius"/>
    </source>
</evidence>
<evidence type="ECO:0000256" key="5">
    <source>
        <dbReference type="ARBA" id="ARBA00022692"/>
    </source>
</evidence>
<feature type="domain" description="ABC transporter" evidence="14">
    <location>
        <begin position="1464"/>
        <end position="1698"/>
    </location>
</feature>
<dbReference type="CDD" id="cd03244">
    <property type="entry name" value="ABCC_MRP_domain2"/>
    <property type="match status" value="2"/>
</dbReference>